<feature type="compositionally biased region" description="Polar residues" evidence="1">
    <location>
        <begin position="435"/>
        <end position="464"/>
    </location>
</feature>
<feature type="compositionally biased region" description="Polar residues" evidence="1">
    <location>
        <begin position="773"/>
        <end position="782"/>
    </location>
</feature>
<feature type="compositionally biased region" description="Polar residues" evidence="1">
    <location>
        <begin position="401"/>
        <end position="412"/>
    </location>
</feature>
<feature type="domain" description="Hpc2-related" evidence="2">
    <location>
        <begin position="105"/>
        <end position="156"/>
    </location>
</feature>
<reference evidence="3 4" key="1">
    <citation type="submission" date="2024-08" db="EMBL/GenBank/DDBJ databases">
        <authorList>
            <person name="Cucini C."/>
            <person name="Frati F."/>
        </authorList>
    </citation>
    <scope>NUCLEOTIDE SEQUENCE [LARGE SCALE GENOMIC DNA]</scope>
</reference>
<dbReference type="PANTHER" id="PTHR21669:SF28">
    <property type="entry name" value="YEMANUCLEIN"/>
    <property type="match status" value="1"/>
</dbReference>
<feature type="compositionally biased region" description="Basic and acidic residues" evidence="1">
    <location>
        <begin position="297"/>
        <end position="306"/>
    </location>
</feature>
<feature type="region of interest" description="Disordered" evidence="1">
    <location>
        <begin position="269"/>
        <end position="306"/>
    </location>
</feature>
<accession>A0ABP1PJ94</accession>
<feature type="region of interest" description="Disordered" evidence="1">
    <location>
        <begin position="759"/>
        <end position="782"/>
    </location>
</feature>
<keyword evidence="4" id="KW-1185">Reference proteome</keyword>
<dbReference type="Pfam" id="PF08729">
    <property type="entry name" value="HUN"/>
    <property type="match status" value="1"/>
</dbReference>
<proteinExistence type="predicted"/>
<dbReference type="PANTHER" id="PTHR21669">
    <property type="entry name" value="CAPZ-INTERACTING PROTEIN AND RELATED PROTEINS"/>
    <property type="match status" value="1"/>
</dbReference>
<name>A0ABP1PJ94_9HEXA</name>
<evidence type="ECO:0000313" key="4">
    <source>
        <dbReference type="Proteomes" id="UP001642540"/>
    </source>
</evidence>
<dbReference type="InterPro" id="IPR014840">
    <property type="entry name" value="HRD"/>
</dbReference>
<evidence type="ECO:0000313" key="3">
    <source>
        <dbReference type="EMBL" id="CAL8069180.1"/>
    </source>
</evidence>
<feature type="region of interest" description="Disordered" evidence="1">
    <location>
        <begin position="1"/>
        <end position="26"/>
    </location>
</feature>
<dbReference type="EMBL" id="CAXLJM020000004">
    <property type="protein sequence ID" value="CAL8069180.1"/>
    <property type="molecule type" value="Genomic_DNA"/>
</dbReference>
<feature type="compositionally biased region" description="Low complexity" evidence="1">
    <location>
        <begin position="270"/>
        <end position="294"/>
    </location>
</feature>
<organism evidence="3 4">
    <name type="scientific">Orchesella dallaii</name>
    <dbReference type="NCBI Taxonomy" id="48710"/>
    <lineage>
        <taxon>Eukaryota</taxon>
        <taxon>Metazoa</taxon>
        <taxon>Ecdysozoa</taxon>
        <taxon>Arthropoda</taxon>
        <taxon>Hexapoda</taxon>
        <taxon>Collembola</taxon>
        <taxon>Entomobryomorpha</taxon>
        <taxon>Entomobryoidea</taxon>
        <taxon>Orchesellidae</taxon>
        <taxon>Orchesellinae</taxon>
        <taxon>Orchesella</taxon>
    </lineage>
</organism>
<gene>
    <name evidence="3" type="ORF">ODALV1_LOCUS636</name>
</gene>
<feature type="region of interest" description="Disordered" evidence="1">
    <location>
        <begin position="548"/>
        <end position="575"/>
    </location>
</feature>
<feature type="compositionally biased region" description="Low complexity" evidence="1">
    <location>
        <begin position="761"/>
        <end position="772"/>
    </location>
</feature>
<dbReference type="Proteomes" id="UP001642540">
    <property type="component" value="Unassembled WGS sequence"/>
</dbReference>
<evidence type="ECO:0000256" key="1">
    <source>
        <dbReference type="SAM" id="MobiDB-lite"/>
    </source>
</evidence>
<feature type="region of interest" description="Disordered" evidence="1">
    <location>
        <begin position="401"/>
        <end position="475"/>
    </location>
</feature>
<comment type="caution">
    <text evidence="3">The sequence shown here is derived from an EMBL/GenBank/DDBJ whole genome shotgun (WGS) entry which is preliminary data.</text>
</comment>
<evidence type="ECO:0000259" key="2">
    <source>
        <dbReference type="Pfam" id="PF08729"/>
    </source>
</evidence>
<protein>
    <recommendedName>
        <fullName evidence="2">Hpc2-related domain-containing protein</fullName>
    </recommendedName>
</protein>
<sequence>MSGSVAEALLASGSKKMPLLPAPPKVKKEPRTYTFNLALPESNDKTYPEFSWVELVRNDKQKEISKKAETGTPVLDPYASDDEEDLKAMAARFEAKYSNPVPVKKKTRRVEDYIDRGAGYDETDPFIDNSDVYDEIVPPDLQTVHGGFYINSGSLDFKEVELSEDDDSVPQTPLPKINKIKTKPVVVDKDGVVQKNPVGRPPGIKRPMLNEKGNLPKKRRIIITPVIPGGKLIKSAKVKVRNIPPTADGAQPQISNKLDGLKAPKVVNISSSSSSSSTSSEDTSSSSDSESSSSEENEAKKEAVKDVKNPVAAKIKLAGTSNVSMNQGLSVVRKVDPNMPSLVQQNPTQPKRLKTKNVPLNPKLHPNLAIPTGNAASPGISTASSMPQHPKMLNKDLIKANGTTSRSESPVTQSQSAIISIQNSSPALRTPTPKPVSTPSISPGVTVSISPTASLNPKPSSSIYTKPKMKGKPNSNNNVHGITTIDIFNSIASYNALPTLPNLNFAPNLLTPNSSLLKAGMNNSINASKAMPNLKKIANSSDKLVQKLPKQTTSASHKPVKPKPKQMPTTVPTSTFGGSNTSFLANLTNYKTPPPLAGPGVEISKQRSSSSPISNSVIKGISNSNASVSPSTLNLSSVSLAHSSSNDLASFVNAGLVSSIISSSATSLVNSVSSSLTMSAVHTRLPQSITITPSTHPAFPGADRNSIGASNLSVTKGSVMSPHIMEPKPTKHISAYDVQALLQSPSNYAGSLGAIGSTTMGSKSGAGKATSSIVSSRDMQRK</sequence>
<feature type="compositionally biased region" description="Low complexity" evidence="1">
    <location>
        <begin position="413"/>
        <end position="425"/>
    </location>
</feature>